<name>A0A3B0WY04_9ZZZZ</name>
<dbReference type="Pfam" id="PF13673">
    <property type="entry name" value="Acetyltransf_10"/>
    <property type="match status" value="1"/>
</dbReference>
<gene>
    <name evidence="2" type="ORF">MNBD_GAMMA07-393</name>
</gene>
<protein>
    <recommendedName>
        <fullName evidence="1">N-acetyltransferase domain-containing protein</fullName>
    </recommendedName>
</protein>
<dbReference type="InterPro" id="IPR016181">
    <property type="entry name" value="Acyl_CoA_acyltransferase"/>
</dbReference>
<accession>A0A3B0WY04</accession>
<dbReference type="AlphaFoldDB" id="A0A3B0WY04"/>
<sequence>MKLKIEKLQQKDIITVSKLIDNSFIASVAPTLTDEGIVNFQKGITPESIKERLLKGNIFIVCKHNNIIVGVGEIRNNNHLNLLFVEPSEQKKGIGRKLILSLIKDVTQSVITVNSSLNAVAAYKKLGFKISASQSEIKGIKYQPMGYVKT</sequence>
<feature type="domain" description="N-acetyltransferase" evidence="1">
    <location>
        <begin position="3"/>
        <end position="150"/>
    </location>
</feature>
<dbReference type="CDD" id="cd04301">
    <property type="entry name" value="NAT_SF"/>
    <property type="match status" value="1"/>
</dbReference>
<evidence type="ECO:0000259" key="1">
    <source>
        <dbReference type="PROSITE" id="PS51186"/>
    </source>
</evidence>
<evidence type="ECO:0000313" key="2">
    <source>
        <dbReference type="EMBL" id="VAW57173.1"/>
    </source>
</evidence>
<dbReference type="PANTHER" id="PTHR43451">
    <property type="entry name" value="ACETYLTRANSFERASE (GNAT) FAMILY PROTEIN"/>
    <property type="match status" value="1"/>
</dbReference>
<dbReference type="PROSITE" id="PS51186">
    <property type="entry name" value="GNAT"/>
    <property type="match status" value="1"/>
</dbReference>
<dbReference type="GO" id="GO:0016747">
    <property type="term" value="F:acyltransferase activity, transferring groups other than amino-acyl groups"/>
    <property type="evidence" value="ECO:0007669"/>
    <property type="project" value="InterPro"/>
</dbReference>
<dbReference type="Gene3D" id="3.40.630.30">
    <property type="match status" value="1"/>
</dbReference>
<dbReference type="InterPro" id="IPR000182">
    <property type="entry name" value="GNAT_dom"/>
</dbReference>
<dbReference type="PANTHER" id="PTHR43451:SF1">
    <property type="entry name" value="ACETYLTRANSFERASE"/>
    <property type="match status" value="1"/>
</dbReference>
<proteinExistence type="predicted"/>
<organism evidence="2">
    <name type="scientific">hydrothermal vent metagenome</name>
    <dbReference type="NCBI Taxonomy" id="652676"/>
    <lineage>
        <taxon>unclassified sequences</taxon>
        <taxon>metagenomes</taxon>
        <taxon>ecological metagenomes</taxon>
    </lineage>
</organism>
<dbReference type="InterPro" id="IPR052564">
    <property type="entry name" value="N-acetyltrans/Recomb-assoc"/>
</dbReference>
<dbReference type="SUPFAM" id="SSF55729">
    <property type="entry name" value="Acyl-CoA N-acyltransferases (Nat)"/>
    <property type="match status" value="1"/>
</dbReference>
<reference evidence="2" key="1">
    <citation type="submission" date="2018-06" db="EMBL/GenBank/DDBJ databases">
        <authorList>
            <person name="Zhirakovskaya E."/>
        </authorList>
    </citation>
    <scope>NUCLEOTIDE SEQUENCE</scope>
</reference>
<dbReference type="EMBL" id="UOFF01000349">
    <property type="protein sequence ID" value="VAW57173.1"/>
    <property type="molecule type" value="Genomic_DNA"/>
</dbReference>